<gene>
    <name evidence="4" type="ORF">E2636_04925</name>
    <name evidence="5" type="ORF">E2636_14450</name>
    <name evidence="6" type="ORF">E2636_15130</name>
</gene>
<keyword evidence="7" id="KW-1185">Reference proteome</keyword>
<sequence>MKHVIAFDVSMGKSTMVLYDHNQHCRYEGELEHTLTGFQSLKERIDSLTEQDGQVPEIVFEATGVYSQGLEKFLQEHQYPYSRLNPLEAKLQTASMRRQKTDIGDAHELARSHFRIDRPETYIQEDYYEQMRALGRYYEDIEKELGQHSNRLHAFLQLSFPTLEKVFSKSSILFLNIVKLFPHPAYLGGLSNEELCDQIKRATRKNLSAKQAEEKATLLLMAVKNSYSAIGPKDVRCQHLKQYAKRIQELRVQKKEIIKQMVDLSKDRVEFQVLKSFPGIGENTAVQILGELGDIRRFQNSKQINAYAGIDIQRYQSGKLQHQDKINKRGNRRLRKILFQMVRSMISLRAKTQNTIVDYYDKLKKQPNGKLHKVAMIACMNKFLKVAFHLIQNGILYRYESAVFRNTIPLTIAQ</sequence>
<proteinExistence type="predicted"/>
<evidence type="ECO:0000256" key="1">
    <source>
        <dbReference type="SAM" id="Coils"/>
    </source>
</evidence>
<feature type="domain" description="Transposase IS110-like N-terminal" evidence="2">
    <location>
        <begin position="7"/>
        <end position="161"/>
    </location>
</feature>
<feature type="domain" description="Transposase IS116/IS110/IS902 C-terminal" evidence="3">
    <location>
        <begin position="272"/>
        <end position="352"/>
    </location>
</feature>
<dbReference type="AlphaFoldDB" id="A0A4P7A0Z2"/>
<dbReference type="NCBIfam" id="NF033542">
    <property type="entry name" value="transpos_IS110"/>
    <property type="match status" value="1"/>
</dbReference>
<dbReference type="GO" id="GO:0004803">
    <property type="term" value="F:transposase activity"/>
    <property type="evidence" value="ECO:0007669"/>
    <property type="project" value="InterPro"/>
</dbReference>
<dbReference type="KEGG" id="panc:E2636_14450"/>
<dbReference type="EMBL" id="CP038015">
    <property type="protein sequence ID" value="QBP42404.1"/>
    <property type="molecule type" value="Genomic_DNA"/>
</dbReference>
<dbReference type="Gene3D" id="1.10.287.4070">
    <property type="match status" value="1"/>
</dbReference>
<dbReference type="Proteomes" id="UP000294292">
    <property type="component" value="Chromosome"/>
</dbReference>
<dbReference type="Pfam" id="PF01548">
    <property type="entry name" value="DEDD_Tnp_IS110"/>
    <property type="match status" value="1"/>
</dbReference>
<dbReference type="InterPro" id="IPR047650">
    <property type="entry name" value="Transpos_IS110"/>
</dbReference>
<evidence type="ECO:0000313" key="5">
    <source>
        <dbReference type="EMBL" id="QBP42278.1"/>
    </source>
</evidence>
<evidence type="ECO:0000259" key="3">
    <source>
        <dbReference type="Pfam" id="PF02371"/>
    </source>
</evidence>
<evidence type="ECO:0000313" key="6">
    <source>
        <dbReference type="EMBL" id="QBP42404.1"/>
    </source>
</evidence>
<protein>
    <submittedName>
        <fullName evidence="5">IS110 family transposase</fullName>
    </submittedName>
</protein>
<reference evidence="5 7" key="1">
    <citation type="submission" date="2019-03" db="EMBL/GenBank/DDBJ databases">
        <title>Complete genome sequence of Paenisporosarcina antarctica CGMCC 1.6503T.</title>
        <authorList>
            <person name="Rong J.-C."/>
            <person name="Chi N.-Y."/>
            <person name="Zhang Q.-F."/>
        </authorList>
    </citation>
    <scope>NUCLEOTIDE SEQUENCE [LARGE SCALE GENOMIC DNA]</scope>
    <source>
        <strain evidence="5 7">CGMCC 1.6503</strain>
    </source>
</reference>
<dbReference type="InterPro" id="IPR003346">
    <property type="entry name" value="Transposase_20"/>
</dbReference>
<dbReference type="EMBL" id="CP038015">
    <property type="protein sequence ID" value="QBP40511.1"/>
    <property type="molecule type" value="Genomic_DNA"/>
</dbReference>
<name>A0A4P7A0Z2_9BACL</name>
<dbReference type="PANTHER" id="PTHR33055">
    <property type="entry name" value="TRANSPOSASE FOR INSERTION SEQUENCE ELEMENT IS1111A"/>
    <property type="match status" value="1"/>
</dbReference>
<dbReference type="OrthoDB" id="9790935at2"/>
<evidence type="ECO:0000313" key="7">
    <source>
        <dbReference type="Proteomes" id="UP000294292"/>
    </source>
</evidence>
<dbReference type="GO" id="GO:0003677">
    <property type="term" value="F:DNA binding"/>
    <property type="evidence" value="ECO:0007669"/>
    <property type="project" value="InterPro"/>
</dbReference>
<dbReference type="Pfam" id="PF02371">
    <property type="entry name" value="Transposase_20"/>
    <property type="match status" value="1"/>
</dbReference>
<dbReference type="InterPro" id="IPR002525">
    <property type="entry name" value="Transp_IS110-like_N"/>
</dbReference>
<dbReference type="RefSeq" id="WP_134209225.1">
    <property type="nucleotide sequence ID" value="NZ_CP038015.1"/>
</dbReference>
<accession>A0A4P7A0Z2</accession>
<evidence type="ECO:0000259" key="2">
    <source>
        <dbReference type="Pfam" id="PF01548"/>
    </source>
</evidence>
<feature type="coiled-coil region" evidence="1">
    <location>
        <begin position="240"/>
        <end position="267"/>
    </location>
</feature>
<keyword evidence="1" id="KW-0175">Coiled coil</keyword>
<organism evidence="5 7">
    <name type="scientific">Paenisporosarcina antarctica</name>
    <dbReference type="NCBI Taxonomy" id="417367"/>
    <lineage>
        <taxon>Bacteria</taxon>
        <taxon>Bacillati</taxon>
        <taxon>Bacillota</taxon>
        <taxon>Bacilli</taxon>
        <taxon>Bacillales</taxon>
        <taxon>Caryophanaceae</taxon>
        <taxon>Paenisporosarcina</taxon>
    </lineage>
</organism>
<dbReference type="EMBL" id="CP038015">
    <property type="protein sequence ID" value="QBP42278.1"/>
    <property type="molecule type" value="Genomic_DNA"/>
</dbReference>
<dbReference type="GO" id="GO:0006313">
    <property type="term" value="P:DNA transposition"/>
    <property type="evidence" value="ECO:0007669"/>
    <property type="project" value="InterPro"/>
</dbReference>
<dbReference type="KEGG" id="panc:E2636_15130"/>
<evidence type="ECO:0000313" key="4">
    <source>
        <dbReference type="EMBL" id="QBP40511.1"/>
    </source>
</evidence>
<dbReference type="KEGG" id="panc:E2636_04925"/>